<reference evidence="1 2" key="1">
    <citation type="submission" date="2017-12" db="EMBL/GenBank/DDBJ databases">
        <title>Genome sequence of the active heterotrophic nitrifier-denitrifier, Cupriavidus pauculus UM1.</title>
        <authorList>
            <person name="Putonti C."/>
            <person name="Castignetti D."/>
        </authorList>
    </citation>
    <scope>NUCLEOTIDE SEQUENCE [LARGE SCALE GENOMIC DNA]</scope>
    <source>
        <strain evidence="1 2">UM1</strain>
    </source>
</reference>
<dbReference type="Gene3D" id="1.20.910.10">
    <property type="entry name" value="Heme oxygenase-like"/>
    <property type="match status" value="1"/>
</dbReference>
<accession>A0A2N5CEW6</accession>
<evidence type="ECO:0000313" key="2">
    <source>
        <dbReference type="Proteomes" id="UP000234341"/>
    </source>
</evidence>
<dbReference type="EMBL" id="PJRP01000003">
    <property type="protein sequence ID" value="PLQ00758.1"/>
    <property type="molecule type" value="Genomic_DNA"/>
</dbReference>
<dbReference type="InterPro" id="IPR016084">
    <property type="entry name" value="Haem_Oase-like_multi-hlx"/>
</dbReference>
<protein>
    <submittedName>
        <fullName evidence="1">Uncharacterized protein</fullName>
    </submittedName>
</protein>
<organism evidence="1 2">
    <name type="scientific">Cupriavidus pauculus</name>
    <dbReference type="NCBI Taxonomy" id="82633"/>
    <lineage>
        <taxon>Bacteria</taxon>
        <taxon>Pseudomonadati</taxon>
        <taxon>Pseudomonadota</taxon>
        <taxon>Betaproteobacteria</taxon>
        <taxon>Burkholderiales</taxon>
        <taxon>Burkholderiaceae</taxon>
        <taxon>Cupriavidus</taxon>
    </lineage>
</organism>
<sequence length="231" mass="26262">MKAVLAHILRRKLAYADLPLFVHMRDESLPPQVRLSFMRGFAFFVMAFGDLNRHVLRRDPPRDAWQEQVNLHTFEDDHHWPWYLEDFETLGWDRVTTTTDALRELWSDDTSRSRVLMYDLCAIVADAHGPERLAVIEAIEETGNVLFSLTTPLANALQARLGAELRYLGAFHLALESGHAQHADHRALAAVALSDPQRQHCLALVDRVFDAFALWTHEADAQIHHAAACAP</sequence>
<comment type="caution">
    <text evidence="1">The sequence shown here is derived from an EMBL/GenBank/DDBJ whole genome shotgun (WGS) entry which is preliminary data.</text>
</comment>
<dbReference type="OrthoDB" id="4653716at2"/>
<gene>
    <name evidence="1" type="ORF">CYJ10_09950</name>
</gene>
<name>A0A2N5CEW6_9BURK</name>
<evidence type="ECO:0000313" key="1">
    <source>
        <dbReference type="EMBL" id="PLQ00758.1"/>
    </source>
</evidence>
<proteinExistence type="predicted"/>
<dbReference type="RefSeq" id="WP_101681324.1">
    <property type="nucleotide sequence ID" value="NZ_PJRP01000003.1"/>
</dbReference>
<dbReference type="Proteomes" id="UP000234341">
    <property type="component" value="Unassembled WGS sequence"/>
</dbReference>
<dbReference type="AlphaFoldDB" id="A0A2N5CEW6"/>